<accession>A0A9D9IFU5</accession>
<comment type="caution">
    <text evidence="1">The sequence shown here is derived from an EMBL/GenBank/DDBJ whole genome shotgun (WGS) entry which is preliminary data.</text>
</comment>
<dbReference type="AlphaFoldDB" id="A0A9D9IFU5"/>
<dbReference type="PROSITE" id="PS51318">
    <property type="entry name" value="TAT"/>
    <property type="match status" value="1"/>
</dbReference>
<sequence>MGDNTMINRRDFIRTSVLAGGTLFAQTAIPSGAALKTAGTVLVDADKGCPCIAFPLIRQDMCRRRPGHNPYFP</sequence>
<reference evidence="1" key="2">
    <citation type="journal article" date="2021" name="PeerJ">
        <title>Extensive microbial diversity within the chicken gut microbiome revealed by metagenomics and culture.</title>
        <authorList>
            <person name="Gilroy R."/>
            <person name="Ravi A."/>
            <person name="Getino M."/>
            <person name="Pursley I."/>
            <person name="Horton D.L."/>
            <person name="Alikhan N.F."/>
            <person name="Baker D."/>
            <person name="Gharbi K."/>
            <person name="Hall N."/>
            <person name="Watson M."/>
            <person name="Adriaenssens E.M."/>
            <person name="Foster-Nyarko E."/>
            <person name="Jarju S."/>
            <person name="Secka A."/>
            <person name="Antonio M."/>
            <person name="Oren A."/>
            <person name="Chaudhuri R.R."/>
            <person name="La Ragione R."/>
            <person name="Hildebrand F."/>
            <person name="Pallen M.J."/>
        </authorList>
    </citation>
    <scope>NUCLEOTIDE SEQUENCE</scope>
    <source>
        <strain evidence="1">B2-22910</strain>
    </source>
</reference>
<protein>
    <recommendedName>
        <fullName evidence="3">Twin-arginine translocation signal domain-containing protein</fullName>
    </recommendedName>
</protein>
<name>A0A9D9IFU5_9BACT</name>
<evidence type="ECO:0000313" key="1">
    <source>
        <dbReference type="EMBL" id="MBO8471974.1"/>
    </source>
</evidence>
<proteinExistence type="predicted"/>
<evidence type="ECO:0000313" key="2">
    <source>
        <dbReference type="Proteomes" id="UP000823603"/>
    </source>
</evidence>
<dbReference type="InterPro" id="IPR006311">
    <property type="entry name" value="TAT_signal"/>
</dbReference>
<gene>
    <name evidence="1" type="ORF">IAB82_09335</name>
</gene>
<evidence type="ECO:0008006" key="3">
    <source>
        <dbReference type="Google" id="ProtNLM"/>
    </source>
</evidence>
<organism evidence="1 2">
    <name type="scientific">Candidatus Cryptobacteroides faecavium</name>
    <dbReference type="NCBI Taxonomy" id="2840762"/>
    <lineage>
        <taxon>Bacteria</taxon>
        <taxon>Pseudomonadati</taxon>
        <taxon>Bacteroidota</taxon>
        <taxon>Bacteroidia</taxon>
        <taxon>Bacteroidales</taxon>
        <taxon>Candidatus Cryptobacteroides</taxon>
    </lineage>
</organism>
<dbReference type="Proteomes" id="UP000823603">
    <property type="component" value="Unassembled WGS sequence"/>
</dbReference>
<dbReference type="EMBL" id="JADIMB010000138">
    <property type="protein sequence ID" value="MBO8471974.1"/>
    <property type="molecule type" value="Genomic_DNA"/>
</dbReference>
<reference evidence="1" key="1">
    <citation type="submission" date="2020-10" db="EMBL/GenBank/DDBJ databases">
        <authorList>
            <person name="Gilroy R."/>
        </authorList>
    </citation>
    <scope>NUCLEOTIDE SEQUENCE</scope>
    <source>
        <strain evidence="1">B2-22910</strain>
    </source>
</reference>